<keyword evidence="6 9" id="KW-0233">DNA recombination</keyword>
<reference evidence="15 16" key="1">
    <citation type="submission" date="2015-10" db="EMBL/GenBank/DDBJ databases">
        <title>Draft genome sequence of pyrrolomycin-producing Streptomyces vitaminophilus.</title>
        <authorList>
            <person name="Graham D.E."/>
            <person name="Mahan K.M."/>
            <person name="Klingeman D.M."/>
            <person name="Hettich R.L."/>
            <person name="Parry R.J."/>
        </authorList>
    </citation>
    <scope>NUCLEOTIDE SEQUENCE [LARGE SCALE GENOMIC DNA]</scope>
    <source>
        <strain evidence="15 16">ATCC 31673</strain>
    </source>
</reference>
<proteinExistence type="inferred from homology"/>
<dbReference type="GO" id="GO:0006281">
    <property type="term" value="P:DNA repair"/>
    <property type="evidence" value="ECO:0007669"/>
    <property type="project" value="UniProtKB-UniRule"/>
</dbReference>
<keyword evidence="3 9" id="KW-0547">Nucleotide-binding</keyword>
<feature type="binding site" evidence="9">
    <location>
        <begin position="66"/>
        <end position="73"/>
    </location>
    <ligand>
        <name>ATP</name>
        <dbReference type="ChEBI" id="CHEBI:30616"/>
    </ligand>
</feature>
<gene>
    <name evidence="9" type="primary">recA</name>
    <name evidence="15" type="ORF">AQ490_01630</name>
</gene>
<evidence type="ECO:0000256" key="3">
    <source>
        <dbReference type="ARBA" id="ARBA00022741"/>
    </source>
</evidence>
<dbReference type="SUPFAM" id="SSF54752">
    <property type="entry name" value="RecA protein, C-terminal domain"/>
    <property type="match status" value="1"/>
</dbReference>
<dbReference type="STRING" id="76728.AQ490_01630"/>
<evidence type="ECO:0000256" key="8">
    <source>
        <dbReference type="ARBA" id="ARBA00033319"/>
    </source>
</evidence>
<keyword evidence="16" id="KW-1185">Reference proteome</keyword>
<comment type="caution">
    <text evidence="15">The sequence shown here is derived from an EMBL/GenBank/DDBJ whole genome shotgun (WGS) entry which is preliminary data.</text>
</comment>
<dbReference type="InterPro" id="IPR020587">
    <property type="entry name" value="RecA_monomer-monomer_interface"/>
</dbReference>
<evidence type="ECO:0000313" key="15">
    <source>
        <dbReference type="EMBL" id="KRV51480.1"/>
    </source>
</evidence>
<sequence length="392" mass="41251">MAGTDREKALDAALAQIERQFGKGAVMRLGDGARESVEVIPTGSTALDVALGIGGLPRGRVVEIYGPESSGKTTMTLHAVANAQRLGGAVAFVDAEHALDPEYARKLGVDTDSLIISQPDTGEQALEITDMLVRSGALDLIVIDSVAALVPRAEIEGEMGDSHVGLQARLMSQALRKIAGALNQSKTTAIFINQLREKIGVMFGSPETTTGGRALKFYASVRMDIRRIETLKDGTEAVGNRTRVKVVKNKLAPPFKQAEFDILFGQGISREGGLIDMGVEHGFIRKSGAWYTYEGDQLGQGKENARNFLRDNPGLADEIERKIKEKLGIGPKPAATEGPAPEAPAADKSDKGDKAVGKATATPAVKAVAAAPKTPRAAKATAATTSTTAVKG</sequence>
<dbReference type="GO" id="GO:0005829">
    <property type="term" value="C:cytosol"/>
    <property type="evidence" value="ECO:0007669"/>
    <property type="project" value="TreeGrafter"/>
</dbReference>
<dbReference type="eggNOG" id="COG0468">
    <property type="taxonomic scope" value="Bacteria"/>
</dbReference>
<organism evidence="15 16">
    <name type="scientific">Wenjunlia vitaminophila</name>
    <name type="common">Streptomyces vitaminophilus</name>
    <dbReference type="NCBI Taxonomy" id="76728"/>
    <lineage>
        <taxon>Bacteria</taxon>
        <taxon>Bacillati</taxon>
        <taxon>Actinomycetota</taxon>
        <taxon>Actinomycetes</taxon>
        <taxon>Kitasatosporales</taxon>
        <taxon>Streptomycetaceae</taxon>
        <taxon>Wenjunlia</taxon>
    </lineage>
</organism>
<accession>A0A0T6LZM1</accession>
<dbReference type="HAMAP" id="MF_00268">
    <property type="entry name" value="RecA"/>
    <property type="match status" value="1"/>
</dbReference>
<comment type="function">
    <text evidence="9">Can catalyze the hydrolysis of ATP in the presence of single-stranded DNA, the ATP-dependent uptake of single-stranded DNA by duplex DNA, and the ATP-dependent hybridization of homologous single-stranded DNAs. It interacts with LexA causing its activation and leading to its autocatalytic cleavage.</text>
</comment>
<dbReference type="PROSITE" id="PS00321">
    <property type="entry name" value="RECA_1"/>
    <property type="match status" value="1"/>
</dbReference>
<dbReference type="InterPro" id="IPR020584">
    <property type="entry name" value="DNA_recomb/repair_RecA_CS"/>
</dbReference>
<evidence type="ECO:0000256" key="7">
    <source>
        <dbReference type="ARBA" id="ARBA00023236"/>
    </source>
</evidence>
<dbReference type="InterPro" id="IPR027417">
    <property type="entry name" value="P-loop_NTPase"/>
</dbReference>
<evidence type="ECO:0000256" key="4">
    <source>
        <dbReference type="ARBA" id="ARBA00022840"/>
    </source>
</evidence>
<evidence type="ECO:0000256" key="10">
    <source>
        <dbReference type="RuleBase" id="RU000526"/>
    </source>
</evidence>
<dbReference type="InterPro" id="IPR023400">
    <property type="entry name" value="RecA_C_sf"/>
</dbReference>
<dbReference type="GO" id="GO:0003697">
    <property type="term" value="F:single-stranded DNA binding"/>
    <property type="evidence" value="ECO:0007669"/>
    <property type="project" value="UniProtKB-UniRule"/>
</dbReference>
<evidence type="ECO:0000256" key="9">
    <source>
        <dbReference type="HAMAP-Rule" id="MF_00268"/>
    </source>
</evidence>
<keyword evidence="9" id="KW-0963">Cytoplasm</keyword>
<dbReference type="Proteomes" id="UP000050867">
    <property type="component" value="Unassembled WGS sequence"/>
</dbReference>
<evidence type="ECO:0000259" key="14">
    <source>
        <dbReference type="PROSITE" id="PS50163"/>
    </source>
</evidence>
<comment type="subcellular location">
    <subcellularLocation>
        <location evidence="9">Cytoplasm</location>
    </subcellularLocation>
</comment>
<dbReference type="GO" id="GO:0003684">
    <property type="term" value="F:damaged DNA binding"/>
    <property type="evidence" value="ECO:0007669"/>
    <property type="project" value="UniProtKB-UniRule"/>
</dbReference>
<evidence type="ECO:0000256" key="1">
    <source>
        <dbReference type="ARBA" id="ARBA00009391"/>
    </source>
</evidence>
<dbReference type="AlphaFoldDB" id="A0A0T6LZM1"/>
<dbReference type="SUPFAM" id="SSF52540">
    <property type="entry name" value="P-loop containing nucleoside triphosphate hydrolases"/>
    <property type="match status" value="1"/>
</dbReference>
<feature type="region of interest" description="Disordered" evidence="12">
    <location>
        <begin position="327"/>
        <end position="392"/>
    </location>
</feature>
<dbReference type="Gene3D" id="3.40.50.300">
    <property type="entry name" value="P-loop containing nucleotide triphosphate hydrolases"/>
    <property type="match status" value="1"/>
</dbReference>
<feature type="compositionally biased region" description="Low complexity" evidence="12">
    <location>
        <begin position="330"/>
        <end position="344"/>
    </location>
</feature>
<evidence type="ECO:0000256" key="6">
    <source>
        <dbReference type="ARBA" id="ARBA00023172"/>
    </source>
</evidence>
<dbReference type="InterPro" id="IPR049261">
    <property type="entry name" value="RecA-like_C"/>
</dbReference>
<dbReference type="RefSeq" id="WP_018382856.1">
    <property type="nucleotide sequence ID" value="NZ_LLZU01000001.1"/>
</dbReference>
<evidence type="ECO:0000256" key="11">
    <source>
        <dbReference type="RuleBase" id="RU004527"/>
    </source>
</evidence>
<dbReference type="InterPro" id="IPR003593">
    <property type="entry name" value="AAA+_ATPase"/>
</dbReference>
<dbReference type="OrthoDB" id="9776733at2"/>
<keyword evidence="9 10" id="KW-0234">DNA repair</keyword>
<dbReference type="CDD" id="cd00983">
    <property type="entry name" value="RecA"/>
    <property type="match status" value="1"/>
</dbReference>
<feature type="compositionally biased region" description="Basic and acidic residues" evidence="12">
    <location>
        <begin position="345"/>
        <end position="356"/>
    </location>
</feature>
<comment type="similarity">
    <text evidence="1 9 11">Belongs to the RecA family.</text>
</comment>
<protein>
    <recommendedName>
        <fullName evidence="2 9">Protein RecA</fullName>
    </recommendedName>
    <alternativeName>
        <fullName evidence="8 9">Recombinase A</fullName>
    </alternativeName>
</protein>
<evidence type="ECO:0000259" key="13">
    <source>
        <dbReference type="PROSITE" id="PS50162"/>
    </source>
</evidence>
<dbReference type="NCBIfam" id="TIGR02012">
    <property type="entry name" value="tigrfam_recA"/>
    <property type="match status" value="1"/>
</dbReference>
<keyword evidence="5 9" id="KW-0238">DNA-binding</keyword>
<keyword evidence="7 9" id="KW-0742">SOS response</keyword>
<name>A0A0T6LZM1_WENVI</name>
<feature type="compositionally biased region" description="Low complexity" evidence="12">
    <location>
        <begin position="357"/>
        <end position="392"/>
    </location>
</feature>
<feature type="domain" description="RecA family profile 1" evidence="13">
    <location>
        <begin position="36"/>
        <end position="195"/>
    </location>
</feature>
<dbReference type="PANTHER" id="PTHR45900">
    <property type="entry name" value="RECA"/>
    <property type="match status" value="1"/>
</dbReference>
<dbReference type="GO" id="GO:0009432">
    <property type="term" value="P:SOS response"/>
    <property type="evidence" value="ECO:0007669"/>
    <property type="project" value="UniProtKB-UniRule"/>
</dbReference>
<evidence type="ECO:0000256" key="12">
    <source>
        <dbReference type="SAM" id="MobiDB-lite"/>
    </source>
</evidence>
<dbReference type="GO" id="GO:0006310">
    <property type="term" value="P:DNA recombination"/>
    <property type="evidence" value="ECO:0007669"/>
    <property type="project" value="UniProtKB-UniRule"/>
</dbReference>
<evidence type="ECO:0000256" key="5">
    <source>
        <dbReference type="ARBA" id="ARBA00023125"/>
    </source>
</evidence>
<keyword evidence="9 11" id="KW-0227">DNA damage</keyword>
<dbReference type="SMART" id="SM00382">
    <property type="entry name" value="AAA"/>
    <property type="match status" value="1"/>
</dbReference>
<feature type="domain" description="RecA family profile 2" evidence="14">
    <location>
        <begin position="200"/>
        <end position="273"/>
    </location>
</feature>
<dbReference type="InterPro" id="IPR049428">
    <property type="entry name" value="RecA-like_N"/>
</dbReference>
<dbReference type="PRINTS" id="PR00142">
    <property type="entry name" value="RECA"/>
</dbReference>
<dbReference type="FunFam" id="3.40.50.300:FF:000087">
    <property type="entry name" value="Recombinase RecA"/>
    <property type="match status" value="1"/>
</dbReference>
<dbReference type="EMBL" id="LLZU01000001">
    <property type="protein sequence ID" value="KRV51480.1"/>
    <property type="molecule type" value="Genomic_DNA"/>
</dbReference>
<dbReference type="Pfam" id="PF00154">
    <property type="entry name" value="RecA_N"/>
    <property type="match status" value="1"/>
</dbReference>
<dbReference type="PROSITE" id="PS50162">
    <property type="entry name" value="RECA_2"/>
    <property type="match status" value="1"/>
</dbReference>
<dbReference type="GO" id="GO:0140664">
    <property type="term" value="F:ATP-dependent DNA damage sensor activity"/>
    <property type="evidence" value="ECO:0007669"/>
    <property type="project" value="InterPro"/>
</dbReference>
<dbReference type="GO" id="GO:0005524">
    <property type="term" value="F:ATP binding"/>
    <property type="evidence" value="ECO:0007669"/>
    <property type="project" value="UniProtKB-UniRule"/>
</dbReference>
<keyword evidence="4 9" id="KW-0067">ATP-binding</keyword>
<evidence type="ECO:0000256" key="2">
    <source>
        <dbReference type="ARBA" id="ARBA00015553"/>
    </source>
</evidence>
<dbReference type="Pfam" id="PF21096">
    <property type="entry name" value="RecA_C"/>
    <property type="match status" value="1"/>
</dbReference>
<dbReference type="InterPro" id="IPR013765">
    <property type="entry name" value="DNA_recomb/repair_RecA"/>
</dbReference>
<dbReference type="PROSITE" id="PS50163">
    <property type="entry name" value="RECA_3"/>
    <property type="match status" value="1"/>
</dbReference>
<dbReference type="InterPro" id="IPR020588">
    <property type="entry name" value="RecA_ATP-bd"/>
</dbReference>
<dbReference type="PANTHER" id="PTHR45900:SF1">
    <property type="entry name" value="MITOCHONDRIAL DNA REPAIR PROTEIN RECA HOMOLOG-RELATED"/>
    <property type="match status" value="1"/>
</dbReference>
<evidence type="ECO:0000313" key="16">
    <source>
        <dbReference type="Proteomes" id="UP000050867"/>
    </source>
</evidence>